<organism evidence="2 3">
    <name type="scientific">Legionella santicrucis</name>
    <dbReference type="NCBI Taxonomy" id="45074"/>
    <lineage>
        <taxon>Bacteria</taxon>
        <taxon>Pseudomonadati</taxon>
        <taxon>Pseudomonadota</taxon>
        <taxon>Gammaproteobacteria</taxon>
        <taxon>Legionellales</taxon>
        <taxon>Legionellaceae</taxon>
        <taxon>Legionella</taxon>
    </lineage>
</organism>
<protein>
    <submittedName>
        <fullName evidence="2">Uncharacterized protein</fullName>
    </submittedName>
</protein>
<comment type="caution">
    <text evidence="2">The sequence shown here is derived from an EMBL/GenBank/DDBJ whole genome shotgun (WGS) entry which is preliminary data.</text>
</comment>
<proteinExistence type="predicted"/>
<keyword evidence="1" id="KW-0175">Coiled coil</keyword>
<dbReference type="Proteomes" id="UP000054703">
    <property type="component" value="Unassembled WGS sequence"/>
</dbReference>
<dbReference type="AlphaFoldDB" id="A0A0W0Z365"/>
<evidence type="ECO:0000256" key="1">
    <source>
        <dbReference type="SAM" id="Coils"/>
    </source>
</evidence>
<keyword evidence="3" id="KW-1185">Reference proteome</keyword>
<dbReference type="EMBL" id="LNYU01000024">
    <property type="protein sequence ID" value="KTD63576.1"/>
    <property type="molecule type" value="Genomic_DNA"/>
</dbReference>
<feature type="coiled-coil region" evidence="1">
    <location>
        <begin position="20"/>
        <end position="47"/>
    </location>
</feature>
<gene>
    <name evidence="2" type="ORF">Lsan_1009</name>
</gene>
<evidence type="ECO:0000313" key="2">
    <source>
        <dbReference type="EMBL" id="KTD63576.1"/>
    </source>
</evidence>
<reference evidence="2 3" key="1">
    <citation type="submission" date="2015-11" db="EMBL/GenBank/DDBJ databases">
        <title>Genomic analysis of 38 Legionella species identifies large and diverse effector repertoires.</title>
        <authorList>
            <person name="Burstein D."/>
            <person name="Amaro F."/>
            <person name="Zusman T."/>
            <person name="Lifshitz Z."/>
            <person name="Cohen O."/>
            <person name="Gilbert J.A."/>
            <person name="Pupko T."/>
            <person name="Shuman H.A."/>
            <person name="Segal G."/>
        </authorList>
    </citation>
    <scope>NUCLEOTIDE SEQUENCE [LARGE SCALE GENOMIC DNA]</scope>
    <source>
        <strain evidence="2 3">SC-63-C7</strain>
    </source>
</reference>
<dbReference type="RefSeq" id="WP_058513436.1">
    <property type="nucleotide sequence ID" value="NZ_CAAAIH010000021.1"/>
</dbReference>
<dbReference type="PATRIC" id="fig|45074.5.peg.1069"/>
<name>A0A0W0Z365_9GAMM</name>
<evidence type="ECO:0000313" key="3">
    <source>
        <dbReference type="Proteomes" id="UP000054703"/>
    </source>
</evidence>
<accession>A0A0W0Z365</accession>
<sequence>MWETILICLGLFGFGYLLADKVADNVVKKMEEKIDELNEKIDELIDSQYSNREWNKFVDKRF</sequence>